<keyword evidence="2" id="KW-1185">Reference proteome</keyword>
<evidence type="ECO:0000313" key="1">
    <source>
        <dbReference type="EMBL" id="KAJ0048498.1"/>
    </source>
</evidence>
<sequence>MLRLGACSTFKKLPNNMRKMICLRHLEITTQEEVLPENGIGCLSSLEYLYFFECFNLVSLCEGMHGLKSLRMLHLRRSFVSSLPDTIKNLTKLEILLISYCLNINLKMDLQAEDRGLRLSLKTFIIYYSTSLVDLPQLLLQASADTLKTIHIGHCGNLEALPEWFQYLTSLETLDITNCPRLSSLPQGIERLTSLKLLKIENCPVLVESCRNDESKIAHIPLVQYL</sequence>
<protein>
    <submittedName>
        <fullName evidence="1">Uncharacterized protein</fullName>
    </submittedName>
</protein>
<proteinExistence type="predicted"/>
<comment type="caution">
    <text evidence="1">The sequence shown here is derived from an EMBL/GenBank/DDBJ whole genome shotgun (WGS) entry which is preliminary data.</text>
</comment>
<reference evidence="2" key="1">
    <citation type="journal article" date="2023" name="G3 (Bethesda)">
        <title>Genome assembly and association tests identify interacting loci associated with vigor, precocity, and sex in interspecific pistachio rootstocks.</title>
        <authorList>
            <person name="Palmer W."/>
            <person name="Jacygrad E."/>
            <person name="Sagayaradj S."/>
            <person name="Cavanaugh K."/>
            <person name="Han R."/>
            <person name="Bertier L."/>
            <person name="Beede B."/>
            <person name="Kafkas S."/>
            <person name="Golino D."/>
            <person name="Preece J."/>
            <person name="Michelmore R."/>
        </authorList>
    </citation>
    <scope>NUCLEOTIDE SEQUENCE [LARGE SCALE GENOMIC DNA]</scope>
</reference>
<accession>A0ACC0ZD85</accession>
<evidence type="ECO:0000313" key="2">
    <source>
        <dbReference type="Proteomes" id="UP001163603"/>
    </source>
</evidence>
<name>A0ACC0ZD85_9ROSI</name>
<dbReference type="Proteomes" id="UP001163603">
    <property type="component" value="Chromosome 2"/>
</dbReference>
<dbReference type="EMBL" id="CM047737">
    <property type="protein sequence ID" value="KAJ0048498.1"/>
    <property type="molecule type" value="Genomic_DNA"/>
</dbReference>
<organism evidence="1 2">
    <name type="scientific">Pistacia integerrima</name>
    <dbReference type="NCBI Taxonomy" id="434235"/>
    <lineage>
        <taxon>Eukaryota</taxon>
        <taxon>Viridiplantae</taxon>
        <taxon>Streptophyta</taxon>
        <taxon>Embryophyta</taxon>
        <taxon>Tracheophyta</taxon>
        <taxon>Spermatophyta</taxon>
        <taxon>Magnoliopsida</taxon>
        <taxon>eudicotyledons</taxon>
        <taxon>Gunneridae</taxon>
        <taxon>Pentapetalae</taxon>
        <taxon>rosids</taxon>
        <taxon>malvids</taxon>
        <taxon>Sapindales</taxon>
        <taxon>Anacardiaceae</taxon>
        <taxon>Pistacia</taxon>
    </lineage>
</organism>
<gene>
    <name evidence="1" type="ORF">Pint_16971</name>
</gene>